<comment type="similarity">
    <text evidence="2">Belongs to the EDC3 family.</text>
</comment>
<gene>
    <name evidence="8" type="ORF">G210_1312</name>
</gene>
<evidence type="ECO:0000313" key="9">
    <source>
        <dbReference type="Proteomes" id="UP000011777"/>
    </source>
</evidence>
<dbReference type="OMA" id="AMFDKKS"/>
<dbReference type="SMART" id="SM01199">
    <property type="entry name" value="FDF"/>
    <property type="match status" value="1"/>
</dbReference>
<dbReference type="Proteomes" id="UP000011777">
    <property type="component" value="Unassembled WGS sequence"/>
</dbReference>
<dbReference type="eggNOG" id="KOG2585">
    <property type="taxonomic scope" value="Eukaryota"/>
</dbReference>
<dbReference type="PROSITE" id="PS51512">
    <property type="entry name" value="DFDF"/>
    <property type="match status" value="1"/>
</dbReference>
<dbReference type="HOGENOM" id="CLU_037134_0_0_1"/>
<name>M3IP33_CANMX</name>
<sequence>MTEFLDFRVDLTLKDGTKSTGVISHVDRQQIILTNAIRSPFPEQILSNLNINSSQIADLKVIQLPPDFKSRYSQKSSNNNKKKVKNEGQFIDDAIIFSSKPNTPRANTPKLKHQKFASSTTGNGDNHQPDWDNSSEVQDIKSLNDFDFQANLAMFDKKSVFADFQKRDNTNITDRLVGHNKLENVQKFNNNNNTKKEKYDNNEMVLESNRLDNWDNIGTVTAASTTNASGINTTANSKTGTPIIHQQHPSHKEPAPQNFKLINPLNLDPIPLASPVQLLEIERLATDTFGITSAMMAEICAINLSQLMMESTLGGAFRLSNKKNHNLPPLVLLLIGSGRGGSRAFATGRHLTNHGVRVLAFMINTDDMDPDLQQQWKLFELSGGKVVIGEIGELLDIIQNQLDTPVEVIVDALQGYDDHLEDIFYEEKDQMVLRKLIKWCNEPQQSNKIMSLDIPSGIDGGSGTLSDDEMKLTCRWCISMGLPLSGILLAYKNGNISTVNDHEVIHYVIDVGIPNKVYNSKPNLRKFDKFWFSSEASVKLEIESS</sequence>
<evidence type="ECO:0000259" key="6">
    <source>
        <dbReference type="PROSITE" id="PS51385"/>
    </source>
</evidence>
<evidence type="ECO:0000256" key="2">
    <source>
        <dbReference type="ARBA" id="ARBA00006610"/>
    </source>
</evidence>
<dbReference type="AlphaFoldDB" id="M3IP33"/>
<dbReference type="InterPro" id="IPR025762">
    <property type="entry name" value="DFDF"/>
</dbReference>
<keyword evidence="4" id="KW-0963">Cytoplasm</keyword>
<dbReference type="GO" id="GO:0003729">
    <property type="term" value="F:mRNA binding"/>
    <property type="evidence" value="ECO:0007669"/>
    <property type="project" value="TreeGrafter"/>
</dbReference>
<protein>
    <recommendedName>
        <fullName evidence="3">Enhancer of mRNA-decapping protein 3</fullName>
    </recommendedName>
</protein>
<dbReference type="PANTHER" id="PTHR13612:SF0">
    <property type="entry name" value="ENHANCER OF MRNA-DECAPPING PROTEIN 3"/>
    <property type="match status" value="1"/>
</dbReference>
<organism evidence="8 9">
    <name type="scientific">Candida maltosa (strain Xu316)</name>
    <name type="common">Yeast</name>
    <dbReference type="NCBI Taxonomy" id="1245528"/>
    <lineage>
        <taxon>Eukaryota</taxon>
        <taxon>Fungi</taxon>
        <taxon>Dikarya</taxon>
        <taxon>Ascomycota</taxon>
        <taxon>Saccharomycotina</taxon>
        <taxon>Pichiomycetes</taxon>
        <taxon>Debaryomycetaceae</taxon>
        <taxon>Candida/Lodderomyces clade</taxon>
        <taxon>Candida</taxon>
    </lineage>
</organism>
<feature type="domain" description="DFDF" evidence="7">
    <location>
        <begin position="134"/>
        <end position="170"/>
    </location>
</feature>
<dbReference type="Gene3D" id="2.30.30.100">
    <property type="match status" value="1"/>
</dbReference>
<evidence type="ECO:0000256" key="4">
    <source>
        <dbReference type="ARBA" id="ARBA00022490"/>
    </source>
</evidence>
<dbReference type="InterPro" id="IPR036652">
    <property type="entry name" value="YjeF_N_dom_sf"/>
</dbReference>
<dbReference type="GO" id="GO:0031087">
    <property type="term" value="P:deadenylation-independent decapping of nuclear-transcribed mRNA"/>
    <property type="evidence" value="ECO:0007669"/>
    <property type="project" value="TreeGrafter"/>
</dbReference>
<dbReference type="InterPro" id="IPR019050">
    <property type="entry name" value="FDF_dom"/>
</dbReference>
<dbReference type="GO" id="GO:0033962">
    <property type="term" value="P:P-body assembly"/>
    <property type="evidence" value="ECO:0007669"/>
    <property type="project" value="TreeGrafter"/>
</dbReference>
<dbReference type="EMBL" id="AOGT01001214">
    <property type="protein sequence ID" value="EMG48171.1"/>
    <property type="molecule type" value="Genomic_DNA"/>
</dbReference>
<comment type="subcellular location">
    <subcellularLocation>
        <location evidence="1">Cytoplasm</location>
        <location evidence="1">P-body</location>
    </subcellularLocation>
</comment>
<dbReference type="SUPFAM" id="SSF64153">
    <property type="entry name" value="YjeF N-terminal domain-like"/>
    <property type="match status" value="1"/>
</dbReference>
<comment type="caution">
    <text evidence="8">The sequence shown here is derived from an EMBL/GenBank/DDBJ whole genome shotgun (WGS) entry which is preliminary data.</text>
</comment>
<dbReference type="OrthoDB" id="10030313at2759"/>
<dbReference type="PANTHER" id="PTHR13612">
    <property type="entry name" value="ENHANCER OF MRNA-DECAPPING PROTEIN 3"/>
    <property type="match status" value="1"/>
</dbReference>
<proteinExistence type="inferred from homology"/>
<evidence type="ECO:0000256" key="5">
    <source>
        <dbReference type="SAM" id="MobiDB-lite"/>
    </source>
</evidence>
<evidence type="ECO:0000313" key="8">
    <source>
        <dbReference type="EMBL" id="EMG48171.1"/>
    </source>
</evidence>
<evidence type="ECO:0000259" key="7">
    <source>
        <dbReference type="PROSITE" id="PS51512"/>
    </source>
</evidence>
<feature type="region of interest" description="Disordered" evidence="5">
    <location>
        <begin position="99"/>
        <end position="135"/>
    </location>
</feature>
<evidence type="ECO:0000256" key="1">
    <source>
        <dbReference type="ARBA" id="ARBA00004201"/>
    </source>
</evidence>
<dbReference type="Gene3D" id="3.40.50.10260">
    <property type="entry name" value="YjeF N-terminal domain"/>
    <property type="match status" value="1"/>
</dbReference>
<dbReference type="Pfam" id="PF03853">
    <property type="entry name" value="YjeF_N"/>
    <property type="match status" value="1"/>
</dbReference>
<keyword evidence="9" id="KW-1185">Reference proteome</keyword>
<dbReference type="InterPro" id="IPR004443">
    <property type="entry name" value="YjeF_N_dom"/>
</dbReference>
<dbReference type="PROSITE" id="PS51385">
    <property type="entry name" value="YJEF_N"/>
    <property type="match status" value="1"/>
</dbReference>
<dbReference type="STRING" id="1245528.M3IP33"/>
<evidence type="ECO:0000256" key="3">
    <source>
        <dbReference type="ARBA" id="ARBA00015797"/>
    </source>
</evidence>
<dbReference type="Pfam" id="PF09532">
    <property type="entry name" value="FDF"/>
    <property type="match status" value="1"/>
</dbReference>
<feature type="compositionally biased region" description="Polar residues" evidence="5">
    <location>
        <begin position="116"/>
        <end position="135"/>
    </location>
</feature>
<feature type="domain" description="YjeF N-terminal" evidence="6">
    <location>
        <begin position="278"/>
        <end position="519"/>
    </location>
</feature>
<reference evidence="8 9" key="1">
    <citation type="submission" date="2013-02" db="EMBL/GenBank/DDBJ databases">
        <title>Genome sequence of Candida maltosa Xu316, a potential industrial strain for xylitol and ethanol production.</title>
        <authorList>
            <person name="Yu J."/>
            <person name="Wang Q."/>
            <person name="Geng X."/>
            <person name="Bao W."/>
            <person name="He P."/>
            <person name="Cai J."/>
        </authorList>
    </citation>
    <scope>NUCLEOTIDE SEQUENCE [LARGE SCALE GENOMIC DNA]</scope>
    <source>
        <strain evidence="9">Xu316</strain>
    </source>
</reference>
<accession>M3IP33</accession>
<dbReference type="GO" id="GO:0000932">
    <property type="term" value="C:P-body"/>
    <property type="evidence" value="ECO:0007669"/>
    <property type="project" value="UniProtKB-SubCell"/>
</dbReference>